<accession>A0A1F5TPN6</accession>
<dbReference type="InterPro" id="IPR028098">
    <property type="entry name" value="Glyco_trans_4-like_N"/>
</dbReference>
<reference evidence="3 4" key="1">
    <citation type="journal article" date="2016" name="Nat. Commun.">
        <title>Thousands of microbial genomes shed light on interconnected biogeochemical processes in an aquifer system.</title>
        <authorList>
            <person name="Anantharaman K."/>
            <person name="Brown C.T."/>
            <person name="Hug L.A."/>
            <person name="Sharon I."/>
            <person name="Castelle C.J."/>
            <person name="Probst A.J."/>
            <person name="Thomas B.C."/>
            <person name="Singh A."/>
            <person name="Wilkins M.J."/>
            <person name="Karaoz U."/>
            <person name="Brodie E.L."/>
            <person name="Williams K.H."/>
            <person name="Hubbard S.S."/>
            <person name="Banfield J.F."/>
        </authorList>
    </citation>
    <scope>NUCLEOTIDE SEQUENCE [LARGE SCALE GENOMIC DNA]</scope>
</reference>
<dbReference type="PANTHER" id="PTHR45947">
    <property type="entry name" value="SULFOQUINOVOSYL TRANSFERASE SQD2"/>
    <property type="match status" value="1"/>
</dbReference>
<dbReference type="Pfam" id="PF13439">
    <property type="entry name" value="Glyco_transf_4"/>
    <property type="match status" value="1"/>
</dbReference>
<dbReference type="SUPFAM" id="SSF53756">
    <property type="entry name" value="UDP-Glycosyltransferase/glycogen phosphorylase"/>
    <property type="match status" value="1"/>
</dbReference>
<dbReference type="EMBL" id="MFGO01000018">
    <property type="protein sequence ID" value="OGF40896.1"/>
    <property type="molecule type" value="Genomic_DNA"/>
</dbReference>
<protein>
    <recommendedName>
        <fullName evidence="5">Glycosyltransferase subfamily 4-like N-terminal domain-containing protein</fullName>
    </recommendedName>
</protein>
<dbReference type="InterPro" id="IPR001296">
    <property type="entry name" value="Glyco_trans_1"/>
</dbReference>
<comment type="caution">
    <text evidence="3">The sequence shown here is derived from an EMBL/GenBank/DDBJ whole genome shotgun (WGS) entry which is preliminary data.</text>
</comment>
<dbReference type="Pfam" id="PF00534">
    <property type="entry name" value="Glycos_transf_1"/>
    <property type="match status" value="1"/>
</dbReference>
<dbReference type="PANTHER" id="PTHR45947:SF15">
    <property type="entry name" value="TEICHURONIC ACID BIOSYNTHESIS GLYCOSYLTRANSFERASE TUAC-RELATED"/>
    <property type="match status" value="1"/>
</dbReference>
<evidence type="ECO:0008006" key="5">
    <source>
        <dbReference type="Google" id="ProtNLM"/>
    </source>
</evidence>
<dbReference type="InterPro" id="IPR050194">
    <property type="entry name" value="Glycosyltransferase_grp1"/>
</dbReference>
<sequence length="375" mass="43533">MRVCVINNLYKPYNKGGAEQIVDIILDELSCKHDVFLISTKPFWKKNKKDKKIYYIHSSYYNLEKFPKIFRLFWHFYDTLDVFSCIKIYFILHKTKPDLVLTHNLKGISYLLPALIKILKIRHIHTLHDIQLLHPSGLIYFLHENITNSFWAKAYQCFTRFLFSFTPIVISPSSWLLIEHQKRNFFKNTKSVVMLNPMSKRIYESHRKEDDVFRFVFIGQIENHKGIFLLINAFKNIKNKKSQLIIIGEGTKLKIVEEMTKIYKDIVVMGKKSNEETVKFLTSADCLVLPSLCYENSPTVIYEAFAAGVPVIASNIGGNLGLISNYGGTLFQAGDAVDLVEKMRLAIKNPQKVLGRGRFIQDTNQYMDKLMNLIN</sequence>
<gene>
    <name evidence="3" type="ORF">A2531_03980</name>
</gene>
<evidence type="ECO:0000259" key="2">
    <source>
        <dbReference type="Pfam" id="PF13439"/>
    </source>
</evidence>
<proteinExistence type="predicted"/>
<dbReference type="GO" id="GO:0016757">
    <property type="term" value="F:glycosyltransferase activity"/>
    <property type="evidence" value="ECO:0007669"/>
    <property type="project" value="InterPro"/>
</dbReference>
<feature type="domain" description="Glycosyltransferase subfamily 4-like N-terminal" evidence="2">
    <location>
        <begin position="16"/>
        <end position="196"/>
    </location>
</feature>
<organism evidence="3 4">
    <name type="scientific">Candidatus Falkowbacteria bacterium RIFOXYD2_FULL_34_120</name>
    <dbReference type="NCBI Taxonomy" id="1798007"/>
    <lineage>
        <taxon>Bacteria</taxon>
        <taxon>Candidatus Falkowiibacteriota</taxon>
    </lineage>
</organism>
<feature type="domain" description="Glycosyl transferase family 1" evidence="1">
    <location>
        <begin position="203"/>
        <end position="352"/>
    </location>
</feature>
<dbReference type="Proteomes" id="UP000177579">
    <property type="component" value="Unassembled WGS sequence"/>
</dbReference>
<evidence type="ECO:0000313" key="4">
    <source>
        <dbReference type="Proteomes" id="UP000177579"/>
    </source>
</evidence>
<evidence type="ECO:0000313" key="3">
    <source>
        <dbReference type="EMBL" id="OGF40896.1"/>
    </source>
</evidence>
<dbReference type="Gene3D" id="3.40.50.2000">
    <property type="entry name" value="Glycogen Phosphorylase B"/>
    <property type="match status" value="2"/>
</dbReference>
<name>A0A1F5TPN6_9BACT</name>
<evidence type="ECO:0000259" key="1">
    <source>
        <dbReference type="Pfam" id="PF00534"/>
    </source>
</evidence>
<dbReference type="AlphaFoldDB" id="A0A1F5TPN6"/>